<organism evidence="3 4">
    <name type="scientific">Fimbriimonas ginsengisoli Gsoil 348</name>
    <dbReference type="NCBI Taxonomy" id="661478"/>
    <lineage>
        <taxon>Bacteria</taxon>
        <taxon>Bacillati</taxon>
        <taxon>Armatimonadota</taxon>
        <taxon>Fimbriimonadia</taxon>
        <taxon>Fimbriimonadales</taxon>
        <taxon>Fimbriimonadaceae</taxon>
        <taxon>Fimbriimonas</taxon>
    </lineage>
</organism>
<dbReference type="HOGENOM" id="CLU_020027_1_1_0"/>
<dbReference type="EMBL" id="CP007139">
    <property type="protein sequence ID" value="AIE88055.1"/>
    <property type="molecule type" value="Genomic_DNA"/>
</dbReference>
<reference evidence="3 4" key="1">
    <citation type="journal article" date="2014" name="PLoS ONE">
        <title>The first complete genome sequence of the class fimbriimonadia in the phylum armatimonadetes.</title>
        <authorList>
            <person name="Hu Z.Y."/>
            <person name="Wang Y.Z."/>
            <person name="Im W.T."/>
            <person name="Wang S.Y."/>
            <person name="Zhao G.P."/>
            <person name="Zheng H.J."/>
            <person name="Quan Z.X."/>
        </authorList>
    </citation>
    <scope>NUCLEOTIDE SEQUENCE [LARGE SCALE GENOMIC DNA]</scope>
    <source>
        <strain evidence="3">Gsoil 348</strain>
    </source>
</reference>
<protein>
    <submittedName>
        <fullName evidence="3">Beta-lactamase</fullName>
    </submittedName>
</protein>
<evidence type="ECO:0000313" key="4">
    <source>
        <dbReference type="Proteomes" id="UP000027982"/>
    </source>
</evidence>
<dbReference type="OrthoDB" id="9770183at2"/>
<dbReference type="Proteomes" id="UP000027982">
    <property type="component" value="Chromosome"/>
</dbReference>
<accession>A0A068NYE8</accession>
<sequence>MRELFLEAIANGVFPGVAYSVWHEGRLSQDAFGHFTYDPSSSVVGLDTIWDLASVSKVVGTTTAAMMLVEEGRLELDSPVASVLPEFGQNGKEDVTFTNLMVHDSGLVAFRRYHEFCRTPEEILAAIYAESLTYETGTQCVYSDLSMIVVGKAIEQITGQSLDEFLAKRLFQPLGMRDTGFFPPRERCAPTEVQEEWRSEIRSPRGPYIQGEVHDPTAMALGGVAGHAGLFSTVGDLTTFMSALVSGRIVSHDTVTRFTARQSELSSRALGWDTKSDPCSAGTLFGPRSFGHTGYTGTSVWCDPDRDLFAVLLSNRVHPTSENAKIIQFRPRFHDAVVRMIE</sequence>
<dbReference type="Gene3D" id="3.40.710.10">
    <property type="entry name" value="DD-peptidase/beta-lactamase superfamily"/>
    <property type="match status" value="1"/>
</dbReference>
<evidence type="ECO:0000256" key="1">
    <source>
        <dbReference type="ARBA" id="ARBA00022801"/>
    </source>
</evidence>
<dbReference type="eggNOG" id="COG1680">
    <property type="taxonomic scope" value="Bacteria"/>
</dbReference>
<feature type="domain" description="Beta-lactamase-related" evidence="2">
    <location>
        <begin position="4"/>
        <end position="324"/>
    </location>
</feature>
<dbReference type="SUPFAM" id="SSF56601">
    <property type="entry name" value="beta-lactamase/transpeptidase-like"/>
    <property type="match status" value="1"/>
</dbReference>
<dbReference type="InterPro" id="IPR012338">
    <property type="entry name" value="Beta-lactam/transpept-like"/>
</dbReference>
<name>A0A068NYE8_FIMGI</name>
<dbReference type="PANTHER" id="PTHR43283">
    <property type="entry name" value="BETA-LACTAMASE-RELATED"/>
    <property type="match status" value="1"/>
</dbReference>
<gene>
    <name evidence="3" type="ORF">OP10G_4687</name>
</gene>
<dbReference type="Pfam" id="PF00144">
    <property type="entry name" value="Beta-lactamase"/>
    <property type="match status" value="1"/>
</dbReference>
<dbReference type="AlphaFoldDB" id="A0A068NYE8"/>
<dbReference type="InterPro" id="IPR050789">
    <property type="entry name" value="Diverse_Enzym_Activities"/>
</dbReference>
<proteinExistence type="predicted"/>
<dbReference type="RefSeq" id="WP_025228075.1">
    <property type="nucleotide sequence ID" value="NZ_CP007139.1"/>
</dbReference>
<keyword evidence="1" id="KW-0378">Hydrolase</keyword>
<dbReference type="KEGG" id="fgi:OP10G_4687"/>
<dbReference type="PANTHER" id="PTHR43283:SF11">
    <property type="entry name" value="BETA-LACTAMASE-RELATED DOMAIN-CONTAINING PROTEIN"/>
    <property type="match status" value="1"/>
</dbReference>
<evidence type="ECO:0000259" key="2">
    <source>
        <dbReference type="Pfam" id="PF00144"/>
    </source>
</evidence>
<evidence type="ECO:0000313" key="3">
    <source>
        <dbReference type="EMBL" id="AIE88055.1"/>
    </source>
</evidence>
<dbReference type="GO" id="GO:0016787">
    <property type="term" value="F:hydrolase activity"/>
    <property type="evidence" value="ECO:0007669"/>
    <property type="project" value="UniProtKB-KW"/>
</dbReference>
<dbReference type="InterPro" id="IPR001466">
    <property type="entry name" value="Beta-lactam-related"/>
</dbReference>
<keyword evidence="4" id="KW-1185">Reference proteome</keyword>
<dbReference type="STRING" id="661478.OP10G_4687"/>